<evidence type="ECO:0000313" key="10">
    <source>
        <dbReference type="EMBL" id="RAL23540.1"/>
    </source>
</evidence>
<evidence type="ECO:0000256" key="8">
    <source>
        <dbReference type="SAM" id="Phobius"/>
    </source>
</evidence>
<keyword evidence="3" id="KW-0808">Transferase</keyword>
<organism evidence="10 11">
    <name type="scientific">Lujinxingia litoralis</name>
    <dbReference type="NCBI Taxonomy" id="2211119"/>
    <lineage>
        <taxon>Bacteria</taxon>
        <taxon>Deltaproteobacteria</taxon>
        <taxon>Bradymonadales</taxon>
        <taxon>Lujinxingiaceae</taxon>
        <taxon>Lujinxingia</taxon>
    </lineage>
</organism>
<evidence type="ECO:0000259" key="9">
    <source>
        <dbReference type="PROSITE" id="PS50011"/>
    </source>
</evidence>
<dbReference type="InterPro" id="IPR011009">
    <property type="entry name" value="Kinase-like_dom_sf"/>
</dbReference>
<evidence type="ECO:0000256" key="3">
    <source>
        <dbReference type="ARBA" id="ARBA00022679"/>
    </source>
</evidence>
<evidence type="ECO:0000256" key="1">
    <source>
        <dbReference type="ARBA" id="ARBA00010886"/>
    </source>
</evidence>
<dbReference type="PROSITE" id="PS50011">
    <property type="entry name" value="PROTEIN_KINASE_DOM"/>
    <property type="match status" value="1"/>
</dbReference>
<dbReference type="InterPro" id="IPR008271">
    <property type="entry name" value="Ser/Thr_kinase_AS"/>
</dbReference>
<reference evidence="10 11" key="1">
    <citation type="submission" date="2018-05" db="EMBL/GenBank/DDBJ databases">
        <title>Lujinxingia marina gen. nov. sp. nov., a new facultative anaerobic member of the class Deltaproteobacteria, and proposal of Lujinxingaceae fam. nov.</title>
        <authorList>
            <person name="Li C.-M."/>
        </authorList>
    </citation>
    <scope>NUCLEOTIDE SEQUENCE [LARGE SCALE GENOMIC DNA]</scope>
    <source>
        <strain evidence="10 11">B210</strain>
    </source>
</reference>
<evidence type="ECO:0000256" key="6">
    <source>
        <dbReference type="ARBA" id="ARBA00022840"/>
    </source>
</evidence>
<dbReference type="Gene3D" id="3.30.200.20">
    <property type="entry name" value="Phosphorylase Kinase, domain 1"/>
    <property type="match status" value="1"/>
</dbReference>
<keyword evidence="8" id="KW-0472">Membrane</keyword>
<feature type="domain" description="Protein kinase" evidence="9">
    <location>
        <begin position="60"/>
        <end position="342"/>
    </location>
</feature>
<evidence type="ECO:0000313" key="11">
    <source>
        <dbReference type="Proteomes" id="UP000249169"/>
    </source>
</evidence>
<keyword evidence="4 7" id="KW-0547">Nucleotide-binding</keyword>
<dbReference type="InterPro" id="IPR017441">
    <property type="entry name" value="Protein_kinase_ATP_BS"/>
</dbReference>
<dbReference type="Proteomes" id="UP000249169">
    <property type="component" value="Unassembled WGS sequence"/>
</dbReference>
<dbReference type="EMBL" id="QHKO01000002">
    <property type="protein sequence ID" value="RAL23540.1"/>
    <property type="molecule type" value="Genomic_DNA"/>
</dbReference>
<comment type="caution">
    <text evidence="10">The sequence shown here is derived from an EMBL/GenBank/DDBJ whole genome shotgun (WGS) entry which is preliminary data.</text>
</comment>
<feature type="transmembrane region" description="Helical" evidence="8">
    <location>
        <begin position="435"/>
        <end position="456"/>
    </location>
</feature>
<dbReference type="PANTHER" id="PTHR43671:SF13">
    <property type="entry name" value="SERINE_THREONINE-PROTEIN KINASE NEK2"/>
    <property type="match status" value="1"/>
</dbReference>
<accession>A0A328C7L2</accession>
<dbReference type="GO" id="GO:0004674">
    <property type="term" value="F:protein serine/threonine kinase activity"/>
    <property type="evidence" value="ECO:0007669"/>
    <property type="project" value="UniProtKB-EC"/>
</dbReference>
<dbReference type="PROSITE" id="PS00108">
    <property type="entry name" value="PROTEIN_KINASE_ST"/>
    <property type="match status" value="1"/>
</dbReference>
<keyword evidence="8" id="KW-1133">Transmembrane helix</keyword>
<dbReference type="PROSITE" id="PS00107">
    <property type="entry name" value="PROTEIN_KINASE_ATP"/>
    <property type="match status" value="1"/>
</dbReference>
<dbReference type="InterPro" id="IPR050660">
    <property type="entry name" value="NEK_Ser/Thr_kinase"/>
</dbReference>
<keyword evidence="5" id="KW-0418">Kinase</keyword>
<keyword evidence="8" id="KW-0812">Transmembrane</keyword>
<dbReference type="Pfam" id="PF00069">
    <property type="entry name" value="Pkinase"/>
    <property type="match status" value="1"/>
</dbReference>
<protein>
    <recommendedName>
        <fullName evidence="2">non-specific serine/threonine protein kinase</fullName>
        <ecNumber evidence="2">2.7.11.1</ecNumber>
    </recommendedName>
</protein>
<evidence type="ECO:0000256" key="5">
    <source>
        <dbReference type="ARBA" id="ARBA00022777"/>
    </source>
</evidence>
<dbReference type="SMART" id="SM00220">
    <property type="entry name" value="S_TKc"/>
    <property type="match status" value="1"/>
</dbReference>
<dbReference type="PANTHER" id="PTHR43671">
    <property type="entry name" value="SERINE/THREONINE-PROTEIN KINASE NEK"/>
    <property type="match status" value="1"/>
</dbReference>
<keyword evidence="11" id="KW-1185">Reference proteome</keyword>
<comment type="similarity">
    <text evidence="1">Belongs to the protein kinase superfamily. NEK Ser/Thr protein kinase family. NIMA subfamily.</text>
</comment>
<dbReference type="InterPro" id="IPR000719">
    <property type="entry name" value="Prot_kinase_dom"/>
</dbReference>
<dbReference type="SUPFAM" id="SSF56112">
    <property type="entry name" value="Protein kinase-like (PK-like)"/>
    <property type="match status" value="1"/>
</dbReference>
<feature type="binding site" evidence="7">
    <location>
        <position position="89"/>
    </location>
    <ligand>
        <name>ATP</name>
        <dbReference type="ChEBI" id="CHEBI:30616"/>
    </ligand>
</feature>
<evidence type="ECO:0000256" key="2">
    <source>
        <dbReference type="ARBA" id="ARBA00012513"/>
    </source>
</evidence>
<evidence type="ECO:0000256" key="4">
    <source>
        <dbReference type="ARBA" id="ARBA00022741"/>
    </source>
</evidence>
<gene>
    <name evidence="10" type="ORF">DL240_05100</name>
</gene>
<dbReference type="CDD" id="cd14014">
    <property type="entry name" value="STKc_PknB_like"/>
    <property type="match status" value="1"/>
</dbReference>
<name>A0A328C7L2_9DELT</name>
<evidence type="ECO:0000256" key="7">
    <source>
        <dbReference type="PROSITE-ProRule" id="PRU10141"/>
    </source>
</evidence>
<dbReference type="AlphaFoldDB" id="A0A328C7L2"/>
<dbReference type="Gene3D" id="1.10.510.10">
    <property type="entry name" value="Transferase(Phosphotransferase) domain 1"/>
    <property type="match status" value="1"/>
</dbReference>
<sequence length="460" mass="50458">MCLTDLAAVSLMAICPNCKTQAERAFEPCTRCTGYFVIEDVEHASHPDDRLLGREIGGRFIVAAILGSGSMGYVYKAYQAQVDRMVALKIFHSDKVEGTLMGQRSADTSAPGSRDRFAQEARVLAKLSHPNCVTLYDFGVSADGNFLYIAMEYVAGVSLRKAVRRGLKNDAILEIARQMLMALREAHTLDIVHRDLKPENIILSYRRSTDEQIVKVLDFGIAKLLQQETDQARTAAGLLFGTPAYMSPEQCRGESEICPATDIYALGCMLFEMTCGGLPYISNSPQDMVRMHQHAPLPEFKPRSGLKVPPGLETFVRTCMAKLPGDRYADAHVALAAFERLVGQGSPQALQVPFPEASTRRRRVTVPENRISGEPIELTLQPPFEGAKAEAPPERALSMERALPHAALTATSHGQGAPRHQRSGVSTLLESNRTLVFIALSAVMLFSLLLLTYIYLSASS</sequence>
<dbReference type="EC" id="2.7.11.1" evidence="2"/>
<dbReference type="GO" id="GO:0005524">
    <property type="term" value="F:ATP binding"/>
    <property type="evidence" value="ECO:0007669"/>
    <property type="project" value="UniProtKB-UniRule"/>
</dbReference>
<proteinExistence type="inferred from homology"/>
<keyword evidence="6 7" id="KW-0067">ATP-binding</keyword>